<dbReference type="Gene3D" id="3.90.79.10">
    <property type="entry name" value="Nucleoside Triphosphate Pyrophosphohydrolase"/>
    <property type="match status" value="1"/>
</dbReference>
<feature type="domain" description="Nudix hydrolase" evidence="1">
    <location>
        <begin position="165"/>
        <end position="318"/>
    </location>
</feature>
<dbReference type="OrthoDB" id="10261522at2759"/>
<dbReference type="FunFam" id="3.90.79.10:FF:000019">
    <property type="entry name" value="Thiamin pyrophosphokinase, putative"/>
    <property type="match status" value="1"/>
</dbReference>
<dbReference type="PROSITE" id="PS51462">
    <property type="entry name" value="NUDIX"/>
    <property type="match status" value="1"/>
</dbReference>
<dbReference type="PANTHER" id="PTHR13622:SF8">
    <property type="entry name" value="THIAMIN PYROPHOSPHOKINASE 1"/>
    <property type="match status" value="1"/>
</dbReference>
<keyword evidence="3" id="KW-1185">Reference proteome</keyword>
<dbReference type="InterPro" id="IPR000086">
    <property type="entry name" value="NUDIX_hydrolase_dom"/>
</dbReference>
<sequence>MSRVINKLGKEELYRSEDDIKSNFSYIDIIKNTDNLPINYSSNQNFIKNNICLYSHDNSFLIGYMLVSTYNKISGHEKLLECFNNIFNPLVIDQATIQKSLTLRTLENHNNYDSLFEKFANTARESDIFDCTKGWRNEKYTIYDNNKTPYIKLERAMVNIFGILTFGVHINGYFFDDKNQLRMWIPRRSAKKPTWPLKLDNVVAGGIGNDDTVDTTLWKELKEEANLNREDIENNIHQVDALSYFYFSKDLDKCDFQDESDVITAELEFIYDLEFPKGIAPYINDDEVHEFKHYGLQELINLLKTDEFKPNCALVVIDFLIRHKFITPDNECKYADIIAATHRKLPFTSI</sequence>
<gene>
    <name evidence="2" type="ORF">HGUI_02010</name>
</gene>
<dbReference type="Proteomes" id="UP000183365">
    <property type="component" value="Unassembled WGS sequence"/>
</dbReference>
<dbReference type="VEuPathDB" id="FungiDB:HGUI_02010"/>
<evidence type="ECO:0000313" key="2">
    <source>
        <dbReference type="EMBL" id="SGZ39810.1"/>
    </source>
</evidence>
<accession>A0A1L0B081</accession>
<dbReference type="InterPro" id="IPR031804">
    <property type="entry name" value="DUF4743"/>
</dbReference>
<protein>
    <recommendedName>
        <fullName evidence="1">Nudix hydrolase domain-containing protein</fullName>
    </recommendedName>
</protein>
<dbReference type="PANTHER" id="PTHR13622">
    <property type="entry name" value="THIAMIN PYROPHOSPHOKINASE"/>
    <property type="match status" value="1"/>
</dbReference>
<proteinExistence type="predicted"/>
<dbReference type="EMBL" id="FQNF01000031">
    <property type="protein sequence ID" value="SGZ39810.1"/>
    <property type="molecule type" value="Genomic_DNA"/>
</dbReference>
<evidence type="ECO:0000259" key="1">
    <source>
        <dbReference type="PROSITE" id="PS51462"/>
    </source>
</evidence>
<evidence type="ECO:0000313" key="3">
    <source>
        <dbReference type="Proteomes" id="UP000183365"/>
    </source>
</evidence>
<organism evidence="2 3">
    <name type="scientific">Hanseniaspora guilliermondii</name>
    <dbReference type="NCBI Taxonomy" id="56406"/>
    <lineage>
        <taxon>Eukaryota</taxon>
        <taxon>Fungi</taxon>
        <taxon>Dikarya</taxon>
        <taxon>Ascomycota</taxon>
        <taxon>Saccharomycotina</taxon>
        <taxon>Saccharomycetes</taxon>
        <taxon>Saccharomycodales</taxon>
        <taxon>Saccharomycodaceae</taxon>
        <taxon>Hanseniaspora</taxon>
    </lineage>
</organism>
<name>A0A1L0B081_9ASCO</name>
<dbReference type="Pfam" id="PF00293">
    <property type="entry name" value="NUDIX"/>
    <property type="match status" value="1"/>
</dbReference>
<dbReference type="InterPro" id="IPR015797">
    <property type="entry name" value="NUDIX_hydrolase-like_dom_sf"/>
</dbReference>
<dbReference type="AlphaFoldDB" id="A0A1L0B081"/>
<dbReference type="GO" id="GO:0044715">
    <property type="term" value="F:8-oxo-dGDP phosphatase activity"/>
    <property type="evidence" value="ECO:0007669"/>
    <property type="project" value="EnsemblFungi"/>
</dbReference>
<reference evidence="3" key="1">
    <citation type="submission" date="2016-11" db="EMBL/GenBank/DDBJ databases">
        <authorList>
            <person name="Guldener U."/>
        </authorList>
    </citation>
    <scope>NUCLEOTIDE SEQUENCE [LARGE SCALE GENOMIC DNA]</scope>
</reference>
<dbReference type="CDD" id="cd03676">
    <property type="entry name" value="NUDIX_Tnr3_like"/>
    <property type="match status" value="1"/>
</dbReference>
<dbReference type="SUPFAM" id="SSF55811">
    <property type="entry name" value="Nudix"/>
    <property type="match status" value="1"/>
</dbReference>
<dbReference type="Pfam" id="PF15916">
    <property type="entry name" value="DUF4743"/>
    <property type="match status" value="1"/>
</dbReference>